<sequence>MGKYSVTKKRKGTVLKKKKVTVPSCKKKGGTVLTSTKINEVSSISYNN</sequence>
<reference evidence="1" key="1">
    <citation type="submission" date="2014-09" db="EMBL/GenBank/DDBJ databases">
        <authorList>
            <person name="Magalhaes I.L.F."/>
            <person name="Oliveira U."/>
            <person name="Santos F.R."/>
            <person name="Vidigal T.H.D.A."/>
            <person name="Brescovit A.D."/>
            <person name="Santos A.J."/>
        </authorList>
    </citation>
    <scope>NUCLEOTIDE SEQUENCE</scope>
    <source>
        <tissue evidence="1">Shoot tissue taken approximately 20 cm above the soil surface</tissue>
    </source>
</reference>
<reference evidence="1" key="2">
    <citation type="journal article" date="2015" name="Data Brief">
        <title>Shoot transcriptome of the giant reed, Arundo donax.</title>
        <authorList>
            <person name="Barrero R.A."/>
            <person name="Guerrero F.D."/>
            <person name="Moolhuijzen P."/>
            <person name="Goolsby J.A."/>
            <person name="Tidwell J."/>
            <person name="Bellgard S.E."/>
            <person name="Bellgard M.I."/>
        </authorList>
    </citation>
    <scope>NUCLEOTIDE SEQUENCE</scope>
    <source>
        <tissue evidence="1">Shoot tissue taken approximately 20 cm above the soil surface</tissue>
    </source>
</reference>
<dbReference type="EMBL" id="GBRH01248001">
    <property type="protein sequence ID" value="JAD49894.1"/>
    <property type="molecule type" value="Transcribed_RNA"/>
</dbReference>
<name>A0A0A9AE13_ARUDO</name>
<dbReference type="AlphaFoldDB" id="A0A0A9AE13"/>
<organism evidence="1">
    <name type="scientific">Arundo donax</name>
    <name type="common">Giant reed</name>
    <name type="synonym">Donax arundinaceus</name>
    <dbReference type="NCBI Taxonomy" id="35708"/>
    <lineage>
        <taxon>Eukaryota</taxon>
        <taxon>Viridiplantae</taxon>
        <taxon>Streptophyta</taxon>
        <taxon>Embryophyta</taxon>
        <taxon>Tracheophyta</taxon>
        <taxon>Spermatophyta</taxon>
        <taxon>Magnoliopsida</taxon>
        <taxon>Liliopsida</taxon>
        <taxon>Poales</taxon>
        <taxon>Poaceae</taxon>
        <taxon>PACMAD clade</taxon>
        <taxon>Arundinoideae</taxon>
        <taxon>Arundineae</taxon>
        <taxon>Arundo</taxon>
    </lineage>
</organism>
<evidence type="ECO:0000313" key="1">
    <source>
        <dbReference type="EMBL" id="JAD49894.1"/>
    </source>
</evidence>
<proteinExistence type="predicted"/>
<protein>
    <submittedName>
        <fullName evidence="1">Uncharacterized protein</fullName>
    </submittedName>
</protein>
<accession>A0A0A9AE13</accession>